<proteinExistence type="predicted"/>
<dbReference type="InterPro" id="IPR050237">
    <property type="entry name" value="ATP-dep_AMP-bd_enzyme"/>
</dbReference>
<dbReference type="PANTHER" id="PTHR43767">
    <property type="entry name" value="LONG-CHAIN-FATTY-ACID--COA LIGASE"/>
    <property type="match status" value="1"/>
</dbReference>
<reference evidence="2" key="1">
    <citation type="submission" date="2022-08" db="EMBL/GenBank/DDBJ databases">
        <title>Draft genome sequencing of Roseisolibacter agri AW1220.</title>
        <authorList>
            <person name="Tobiishi Y."/>
            <person name="Tonouchi A."/>
        </authorList>
    </citation>
    <scope>NUCLEOTIDE SEQUENCE</scope>
    <source>
        <strain evidence="2">AW1220</strain>
    </source>
</reference>
<evidence type="ECO:0000313" key="2">
    <source>
        <dbReference type="EMBL" id="GLC27996.1"/>
    </source>
</evidence>
<accession>A0AA37QFM6</accession>
<dbReference type="InterPro" id="IPR000873">
    <property type="entry name" value="AMP-dep_synth/lig_dom"/>
</dbReference>
<keyword evidence="2" id="KW-0436">Ligase</keyword>
<name>A0AA37QFM6_9BACT</name>
<dbReference type="AlphaFoldDB" id="A0AA37QFM6"/>
<dbReference type="Gene3D" id="3.30.300.30">
    <property type="match status" value="1"/>
</dbReference>
<dbReference type="EMBL" id="BRXS01000007">
    <property type="protein sequence ID" value="GLC27996.1"/>
    <property type="molecule type" value="Genomic_DNA"/>
</dbReference>
<dbReference type="SUPFAM" id="SSF56801">
    <property type="entry name" value="Acetyl-CoA synthetase-like"/>
    <property type="match status" value="1"/>
</dbReference>
<dbReference type="GO" id="GO:0016878">
    <property type="term" value="F:acid-thiol ligase activity"/>
    <property type="evidence" value="ECO:0007669"/>
    <property type="project" value="UniProtKB-ARBA"/>
</dbReference>
<comment type="caution">
    <text evidence="2">The sequence shown here is derived from an EMBL/GenBank/DDBJ whole genome shotgun (WGS) entry which is preliminary data.</text>
</comment>
<dbReference type="InterPro" id="IPR045851">
    <property type="entry name" value="AMP-bd_C_sf"/>
</dbReference>
<dbReference type="InterPro" id="IPR042099">
    <property type="entry name" value="ANL_N_sf"/>
</dbReference>
<dbReference type="RefSeq" id="WP_284352423.1">
    <property type="nucleotide sequence ID" value="NZ_BRXS01000007.1"/>
</dbReference>
<evidence type="ECO:0000313" key="3">
    <source>
        <dbReference type="Proteomes" id="UP001161325"/>
    </source>
</evidence>
<keyword evidence="3" id="KW-1185">Reference proteome</keyword>
<feature type="domain" description="AMP-dependent synthetase/ligase" evidence="1">
    <location>
        <begin position="48"/>
        <end position="366"/>
    </location>
</feature>
<protein>
    <submittedName>
        <fullName evidence="2">Long-chain-fatty-acid--CoA ligase</fullName>
    </submittedName>
</protein>
<sequence>MTDPLALLPLAAAAGGGRMDAHDAARLVAAGLTLLRRSAPLVRALQDRRSAILLPTSPAFLVALAASEGRGAVLVNPLAAPPEIAHQLADADVGVVFTSAALATRLPEGTPHVLLDDAPRTARVVAGGQARDVALESHQGEALDLEGSTDTEGRDEEAAIVYTSAMAGRPLGAIITHRNLISNARATIDAAEITAGEHALALLPFAHLFGLVVAGLAPLMAGGRVTTMERFNPLRAVDVIEREGITLLVGVPSVFAVIAQVLERRGTALAAPALRLCICGGAPLSIELQERWEQLTGVALRQGYGLTEAGPVCLFNRPSLPNRLGTLGVPFPDIEVQVHDPTRGAPLPDGAAGELWVRGPNVGPGYVRHGALGLAKHGDWLRTGDLAVRHEDGTFAFRGLCKDMFTRNGFNIYPREIERAALELPGVRTATVRAIPDPMREHDIALAVTGDVTLDAVKRWCAERLSAYKQPSEITIE</sequence>
<dbReference type="Pfam" id="PF00501">
    <property type="entry name" value="AMP-binding"/>
    <property type="match status" value="1"/>
</dbReference>
<evidence type="ECO:0000259" key="1">
    <source>
        <dbReference type="Pfam" id="PF00501"/>
    </source>
</evidence>
<dbReference type="Proteomes" id="UP001161325">
    <property type="component" value="Unassembled WGS sequence"/>
</dbReference>
<gene>
    <name evidence="2" type="primary">lcfB</name>
    <name evidence="2" type="ORF">rosag_45090</name>
</gene>
<dbReference type="Gene3D" id="3.40.50.12780">
    <property type="entry name" value="N-terminal domain of ligase-like"/>
    <property type="match status" value="1"/>
</dbReference>
<dbReference type="PANTHER" id="PTHR43767:SF1">
    <property type="entry name" value="NONRIBOSOMAL PEPTIDE SYNTHASE PES1 (EUROFUNG)-RELATED"/>
    <property type="match status" value="1"/>
</dbReference>
<organism evidence="2 3">
    <name type="scientific">Roseisolibacter agri</name>
    <dbReference type="NCBI Taxonomy" id="2014610"/>
    <lineage>
        <taxon>Bacteria</taxon>
        <taxon>Pseudomonadati</taxon>
        <taxon>Gemmatimonadota</taxon>
        <taxon>Gemmatimonadia</taxon>
        <taxon>Gemmatimonadales</taxon>
        <taxon>Gemmatimonadaceae</taxon>
        <taxon>Roseisolibacter</taxon>
    </lineage>
</organism>